<evidence type="ECO:0008006" key="4">
    <source>
        <dbReference type="Google" id="ProtNLM"/>
    </source>
</evidence>
<feature type="region of interest" description="Disordered" evidence="1">
    <location>
        <begin position="42"/>
        <end position="132"/>
    </location>
</feature>
<dbReference type="EMBL" id="FOLB01000022">
    <property type="protein sequence ID" value="SFD01947.1"/>
    <property type="molecule type" value="Genomic_DNA"/>
</dbReference>
<name>A0A1I1NWL3_9ACTN</name>
<sequence>FAARCPIANDRCRTEEPVLRDDGTGHRVACWHTAEEVELLSIGTAGGLDTPSPRGSGYSTTDDGSGYSTTGDGSGYSTTGDGSGYSTTGDGSGYSTTGDGSGYSTTGDGSAGRVASASERIETKAPGEEVAR</sequence>
<evidence type="ECO:0000313" key="2">
    <source>
        <dbReference type="EMBL" id="SFD01947.1"/>
    </source>
</evidence>
<evidence type="ECO:0000256" key="1">
    <source>
        <dbReference type="SAM" id="MobiDB-lite"/>
    </source>
</evidence>
<feature type="compositionally biased region" description="Basic and acidic residues" evidence="1">
    <location>
        <begin position="119"/>
        <end position="132"/>
    </location>
</feature>
<evidence type="ECO:0000313" key="3">
    <source>
        <dbReference type="Proteomes" id="UP000198832"/>
    </source>
</evidence>
<dbReference type="AlphaFoldDB" id="A0A1I1NWL3"/>
<accession>A0A1I1NWL3</accession>
<protein>
    <recommendedName>
        <fullName evidence="4">Oligopeptide/dipeptide ABC transporter, ATP-binding protein, C-terminal domain-containing protein</fullName>
    </recommendedName>
</protein>
<organism evidence="2 3">
    <name type="scientific">Nocardioides terrae</name>
    <dbReference type="NCBI Taxonomy" id="574651"/>
    <lineage>
        <taxon>Bacteria</taxon>
        <taxon>Bacillati</taxon>
        <taxon>Actinomycetota</taxon>
        <taxon>Actinomycetes</taxon>
        <taxon>Propionibacteriales</taxon>
        <taxon>Nocardioidaceae</taxon>
        <taxon>Nocardioides</taxon>
    </lineage>
</organism>
<reference evidence="2 3" key="1">
    <citation type="submission" date="2016-10" db="EMBL/GenBank/DDBJ databases">
        <authorList>
            <person name="de Groot N.N."/>
        </authorList>
    </citation>
    <scope>NUCLEOTIDE SEQUENCE [LARGE SCALE GENOMIC DNA]</scope>
    <source>
        <strain evidence="2 3">CGMCC 1.7056</strain>
    </source>
</reference>
<gene>
    <name evidence="2" type="ORF">SAMN04487968_1221</name>
</gene>
<dbReference type="Proteomes" id="UP000198832">
    <property type="component" value="Unassembled WGS sequence"/>
</dbReference>
<feature type="non-terminal residue" evidence="2">
    <location>
        <position position="1"/>
    </location>
</feature>
<proteinExistence type="predicted"/>
<feature type="compositionally biased region" description="Low complexity" evidence="1">
    <location>
        <begin position="55"/>
        <end position="108"/>
    </location>
</feature>
<keyword evidence="3" id="KW-1185">Reference proteome</keyword>